<proteinExistence type="predicted"/>
<protein>
    <submittedName>
        <fullName evidence="1">NTP pyrophosphohydrolase</fullName>
    </submittedName>
</protein>
<evidence type="ECO:0000313" key="2">
    <source>
        <dbReference type="Proteomes" id="UP000195105"/>
    </source>
</evidence>
<keyword evidence="2" id="KW-1185">Reference proteome</keyword>
<evidence type="ECO:0000313" key="1">
    <source>
        <dbReference type="EMBL" id="OUC91425.1"/>
    </source>
</evidence>
<comment type="caution">
    <text evidence="1">The sequence shown here is derived from an EMBL/GenBank/DDBJ whole genome shotgun (WGS) entry which is preliminary data.</text>
</comment>
<dbReference type="EMBL" id="NGFN01000457">
    <property type="protein sequence ID" value="OUC91425.1"/>
    <property type="molecule type" value="Genomic_DNA"/>
</dbReference>
<name>A0A243R9X4_9ACTN</name>
<sequence>KFLCRGAISPYWLGVHEAVVTEPLRPDPAEIAWHGWVGERELQEAFRRWMFVPDAVDVMRRCPGRRVPSAATPRPTPPRS</sequence>
<dbReference type="AlphaFoldDB" id="A0A243R9X4"/>
<keyword evidence="1" id="KW-0378">Hydrolase</keyword>
<organism evidence="1 2">
    <name type="scientific">Streptomyces swartbergensis</name>
    <dbReference type="NCBI Taxonomy" id="487165"/>
    <lineage>
        <taxon>Bacteria</taxon>
        <taxon>Bacillati</taxon>
        <taxon>Actinomycetota</taxon>
        <taxon>Actinomycetes</taxon>
        <taxon>Kitasatosporales</taxon>
        <taxon>Streptomycetaceae</taxon>
        <taxon>Streptomyces</taxon>
    </lineage>
</organism>
<dbReference type="Proteomes" id="UP000195105">
    <property type="component" value="Unassembled WGS sequence"/>
</dbReference>
<accession>A0A243R9X4</accession>
<reference evidence="1 2" key="1">
    <citation type="submission" date="2017-05" db="EMBL/GenBank/DDBJ databases">
        <title>Biotechnological potential of actinobacteria isolated from South African environments.</title>
        <authorList>
            <person name="Le Roes-Hill M."/>
            <person name="Prins A."/>
            <person name="Durrell K.A."/>
        </authorList>
    </citation>
    <scope>NUCLEOTIDE SEQUENCE [LARGE SCALE GENOMIC DNA]</scope>
    <source>
        <strain evidence="1 2">HMC13</strain>
    </source>
</reference>
<gene>
    <name evidence="1" type="ORF">CA983_39645</name>
</gene>
<dbReference type="GO" id="GO:0016787">
    <property type="term" value="F:hydrolase activity"/>
    <property type="evidence" value="ECO:0007669"/>
    <property type="project" value="UniProtKB-KW"/>
</dbReference>
<feature type="non-terminal residue" evidence="1">
    <location>
        <position position="1"/>
    </location>
</feature>